<evidence type="ECO:0000313" key="3">
    <source>
        <dbReference type="Proteomes" id="UP000326570"/>
    </source>
</evidence>
<dbReference type="AlphaFoldDB" id="A0A5N1IYL4"/>
<gene>
    <name evidence="2" type="ORF">F0P94_10000</name>
</gene>
<proteinExistence type="predicted"/>
<keyword evidence="1" id="KW-0732">Signal</keyword>
<dbReference type="Proteomes" id="UP000326570">
    <property type="component" value="Unassembled WGS sequence"/>
</dbReference>
<comment type="caution">
    <text evidence="2">The sequence shown here is derived from an EMBL/GenBank/DDBJ whole genome shotgun (WGS) entry which is preliminary data.</text>
</comment>
<sequence>MKNLLLPFLFLMATIISLPTQAQEQPNEPTAQTETEAIKMLNGTWEWKQTRFASRGVQPTVKTPESTGRKITVTFKPDNIASVFENGKLVTTFQYSITRPMNEYLMISFKGNEGQSVREYLEEGPLTVSANTLHIAGGYNDAGSNITFKKLQPAKTTKKAKKKKKK</sequence>
<evidence type="ECO:0000256" key="1">
    <source>
        <dbReference type="SAM" id="SignalP"/>
    </source>
</evidence>
<dbReference type="EMBL" id="VTWT01000005">
    <property type="protein sequence ID" value="KAA9333579.1"/>
    <property type="molecule type" value="Genomic_DNA"/>
</dbReference>
<accession>A0A5N1IYL4</accession>
<organism evidence="2 3">
    <name type="scientific">Adhaeribacter soli</name>
    <dbReference type="NCBI Taxonomy" id="2607655"/>
    <lineage>
        <taxon>Bacteria</taxon>
        <taxon>Pseudomonadati</taxon>
        <taxon>Bacteroidota</taxon>
        <taxon>Cytophagia</taxon>
        <taxon>Cytophagales</taxon>
        <taxon>Hymenobacteraceae</taxon>
        <taxon>Adhaeribacter</taxon>
    </lineage>
</organism>
<keyword evidence="3" id="KW-1185">Reference proteome</keyword>
<protein>
    <submittedName>
        <fullName evidence="2">Uncharacterized protein</fullName>
    </submittedName>
</protein>
<reference evidence="2 3" key="1">
    <citation type="submission" date="2019-09" db="EMBL/GenBank/DDBJ databases">
        <title>Genome sequence of Adhaeribacter sp. M2.</title>
        <authorList>
            <person name="Srinivasan S."/>
        </authorList>
    </citation>
    <scope>NUCLEOTIDE SEQUENCE [LARGE SCALE GENOMIC DNA]</scope>
    <source>
        <strain evidence="2 3">M2</strain>
    </source>
</reference>
<evidence type="ECO:0000313" key="2">
    <source>
        <dbReference type="EMBL" id="KAA9333579.1"/>
    </source>
</evidence>
<feature type="signal peptide" evidence="1">
    <location>
        <begin position="1"/>
        <end position="22"/>
    </location>
</feature>
<name>A0A5N1IYL4_9BACT</name>
<feature type="chain" id="PRO_5024890151" evidence="1">
    <location>
        <begin position="23"/>
        <end position="166"/>
    </location>
</feature>
<dbReference type="RefSeq" id="WP_150903747.1">
    <property type="nucleotide sequence ID" value="NZ_VTWT01000005.1"/>
</dbReference>